<evidence type="ECO:0000256" key="1">
    <source>
        <dbReference type="SAM" id="MobiDB-lite"/>
    </source>
</evidence>
<proteinExistence type="predicted"/>
<feature type="region of interest" description="Disordered" evidence="1">
    <location>
        <begin position="1"/>
        <end position="54"/>
    </location>
</feature>
<protein>
    <submittedName>
        <fullName evidence="2">Uncharacterized protein</fullName>
    </submittedName>
</protein>
<feature type="non-terminal residue" evidence="2">
    <location>
        <position position="1"/>
    </location>
</feature>
<reference evidence="2" key="1">
    <citation type="submission" date="2014-12" db="EMBL/GenBank/DDBJ databases">
        <title>Insight into the proteome of Arion vulgaris.</title>
        <authorList>
            <person name="Aradska J."/>
            <person name="Bulat T."/>
            <person name="Smidak R."/>
            <person name="Sarate P."/>
            <person name="Gangsoo J."/>
            <person name="Sialana F."/>
            <person name="Bilban M."/>
            <person name="Lubec G."/>
        </authorList>
    </citation>
    <scope>NUCLEOTIDE SEQUENCE</scope>
    <source>
        <tissue evidence="2">Skin</tissue>
    </source>
</reference>
<accession>A0A0B7ADQ7</accession>
<evidence type="ECO:0000313" key="2">
    <source>
        <dbReference type="EMBL" id="CEK78085.1"/>
    </source>
</evidence>
<gene>
    <name evidence="2" type="primary">ORF108224</name>
</gene>
<dbReference type="AlphaFoldDB" id="A0A0B7ADQ7"/>
<sequence>KRRFSFRRNRQDSQSSVPFGRKPSLHPAIPQEEELEFPHISPNHFDGGNQFRKT</sequence>
<organism evidence="2">
    <name type="scientific">Arion vulgaris</name>
    <dbReference type="NCBI Taxonomy" id="1028688"/>
    <lineage>
        <taxon>Eukaryota</taxon>
        <taxon>Metazoa</taxon>
        <taxon>Spiralia</taxon>
        <taxon>Lophotrochozoa</taxon>
        <taxon>Mollusca</taxon>
        <taxon>Gastropoda</taxon>
        <taxon>Heterobranchia</taxon>
        <taxon>Euthyneura</taxon>
        <taxon>Panpulmonata</taxon>
        <taxon>Eupulmonata</taxon>
        <taxon>Stylommatophora</taxon>
        <taxon>Helicina</taxon>
        <taxon>Arionoidea</taxon>
        <taxon>Arionidae</taxon>
        <taxon>Arion</taxon>
    </lineage>
</organism>
<name>A0A0B7ADQ7_9EUPU</name>
<dbReference type="EMBL" id="HACG01031220">
    <property type="protein sequence ID" value="CEK78085.1"/>
    <property type="molecule type" value="Transcribed_RNA"/>
</dbReference>